<dbReference type="Gene3D" id="2.30.30.910">
    <property type="match status" value="1"/>
</dbReference>
<dbReference type="Pfam" id="PF13860">
    <property type="entry name" value="FlgD_ig"/>
    <property type="match status" value="1"/>
</dbReference>
<comment type="caution">
    <text evidence="9">The sequence shown here is derived from an EMBL/GenBank/DDBJ whole genome shotgun (WGS) entry which is preliminary data.</text>
</comment>
<dbReference type="Gene3D" id="2.60.40.4070">
    <property type="match status" value="1"/>
</dbReference>
<sequence length="244" mass="24253">MTTINTTAATNTANTAGATSGSTASASGSYSGSGNSSGSVSSSLGSSLSQADFLQLLTAQLQAQDPTNPMDNTQFVSQLAQFSQLASTQNLNTTVNTLSSQVTSAMQTSQVLGSVSLVGRNVMVPSDSLSYAGSTMSGAVGVTNASSDVELVVKDSSGKEVRTIDLGAQQPGLANFSWDGKDDNGNQLPTGTYSITAADQGGNALSTYASGSVTGVGYGGTSVGTYVQVSGVGGVPLSSIAQIN</sequence>
<name>A0ABW8JAI2_9GAMM</name>
<evidence type="ECO:0000259" key="7">
    <source>
        <dbReference type="Pfam" id="PF13860"/>
    </source>
</evidence>
<reference evidence="9 10" key="1">
    <citation type="submission" date="2020-10" db="EMBL/GenBank/DDBJ databases">
        <title>Phylogeny of dyella-like bacteria.</title>
        <authorList>
            <person name="Fu J."/>
        </authorList>
    </citation>
    <scope>NUCLEOTIDE SEQUENCE [LARGE SCALE GENOMIC DNA]</scope>
    <source>
        <strain evidence="9 10">KACC 19113</strain>
    </source>
</reference>
<evidence type="ECO:0000313" key="9">
    <source>
        <dbReference type="EMBL" id="MFK2878550.1"/>
    </source>
</evidence>
<protein>
    <recommendedName>
        <fullName evidence="2 5">Basal-body rod modification protein FlgD</fullName>
    </recommendedName>
</protein>
<dbReference type="InterPro" id="IPR025963">
    <property type="entry name" value="FLgD_Tudor"/>
</dbReference>
<proteinExistence type="inferred from homology"/>
<dbReference type="EMBL" id="JADIKK010000008">
    <property type="protein sequence ID" value="MFK2878550.1"/>
    <property type="molecule type" value="Genomic_DNA"/>
</dbReference>
<feature type="region of interest" description="Disordered" evidence="6">
    <location>
        <begin position="1"/>
        <end position="41"/>
    </location>
</feature>
<dbReference type="RefSeq" id="WP_404615287.1">
    <property type="nucleotide sequence ID" value="NZ_JADIKK010000008.1"/>
</dbReference>
<comment type="function">
    <text evidence="4 5">Required for flagellar hook formation. May act as a scaffolding protein.</text>
</comment>
<comment type="similarity">
    <text evidence="1 5">Belongs to the FlgD family.</text>
</comment>
<evidence type="ECO:0000256" key="3">
    <source>
        <dbReference type="ARBA" id="ARBA00022795"/>
    </source>
</evidence>
<evidence type="ECO:0000259" key="8">
    <source>
        <dbReference type="Pfam" id="PF13861"/>
    </source>
</evidence>
<evidence type="ECO:0000256" key="1">
    <source>
        <dbReference type="ARBA" id="ARBA00010577"/>
    </source>
</evidence>
<keyword evidence="3 5" id="KW-1005">Bacterial flagellum biogenesis</keyword>
<dbReference type="InterPro" id="IPR025965">
    <property type="entry name" value="FlgD/Vpr_Ig-like"/>
</dbReference>
<dbReference type="Pfam" id="PF03963">
    <property type="entry name" value="FlgD"/>
    <property type="match status" value="1"/>
</dbReference>
<evidence type="ECO:0000256" key="6">
    <source>
        <dbReference type="SAM" id="MobiDB-lite"/>
    </source>
</evidence>
<dbReference type="InterPro" id="IPR005648">
    <property type="entry name" value="FlgD"/>
</dbReference>
<dbReference type="Proteomes" id="UP001620339">
    <property type="component" value="Unassembled WGS sequence"/>
</dbReference>
<evidence type="ECO:0000313" key="10">
    <source>
        <dbReference type="Proteomes" id="UP001620339"/>
    </source>
</evidence>
<dbReference type="Pfam" id="PF13861">
    <property type="entry name" value="FLgD_tudor"/>
    <property type="match status" value="1"/>
</dbReference>
<evidence type="ECO:0000256" key="5">
    <source>
        <dbReference type="RuleBase" id="RU362076"/>
    </source>
</evidence>
<feature type="domain" description="FlgD Tudor-like" evidence="8">
    <location>
        <begin position="109"/>
        <end position="240"/>
    </location>
</feature>
<evidence type="ECO:0000256" key="2">
    <source>
        <dbReference type="ARBA" id="ARBA00016013"/>
    </source>
</evidence>
<evidence type="ECO:0000256" key="4">
    <source>
        <dbReference type="ARBA" id="ARBA00024746"/>
    </source>
</evidence>
<gene>
    <name evidence="9" type="ORF">ISP25_15875</name>
</gene>
<organism evidence="9 10">
    <name type="scientific">Rhodanobacter hydrolyticus</name>
    <dbReference type="NCBI Taxonomy" id="2250595"/>
    <lineage>
        <taxon>Bacteria</taxon>
        <taxon>Pseudomonadati</taxon>
        <taxon>Pseudomonadota</taxon>
        <taxon>Gammaproteobacteria</taxon>
        <taxon>Lysobacterales</taxon>
        <taxon>Rhodanobacteraceae</taxon>
        <taxon>Rhodanobacter</taxon>
    </lineage>
</organism>
<feature type="domain" description="FlgD/Vpr Ig-like" evidence="7">
    <location>
        <begin position="126"/>
        <end position="200"/>
    </location>
</feature>
<accession>A0ABW8JAI2</accession>
<keyword evidence="10" id="KW-1185">Reference proteome</keyword>